<name>A0A438F9J7_VITVI</name>
<dbReference type="PANTHER" id="PTHR24423:SF622">
    <property type="entry name" value="ETHYLENE RECEPTOR"/>
    <property type="match status" value="1"/>
</dbReference>
<dbReference type="AlphaFoldDB" id="A0A438F9J7"/>
<dbReference type="GO" id="GO:0005524">
    <property type="term" value="F:ATP binding"/>
    <property type="evidence" value="ECO:0007669"/>
    <property type="project" value="UniProtKB-KW"/>
</dbReference>
<proteinExistence type="predicted"/>
<protein>
    <submittedName>
        <fullName evidence="1">Ethylene receptor 2</fullName>
    </submittedName>
</protein>
<evidence type="ECO:0000313" key="1">
    <source>
        <dbReference type="EMBL" id="RVW56633.1"/>
    </source>
</evidence>
<organism evidence="1 2">
    <name type="scientific">Vitis vinifera</name>
    <name type="common">Grape</name>
    <dbReference type="NCBI Taxonomy" id="29760"/>
    <lineage>
        <taxon>Eukaryota</taxon>
        <taxon>Viridiplantae</taxon>
        <taxon>Streptophyta</taxon>
        <taxon>Embryophyta</taxon>
        <taxon>Tracheophyta</taxon>
        <taxon>Spermatophyta</taxon>
        <taxon>Magnoliopsida</taxon>
        <taxon>eudicotyledons</taxon>
        <taxon>Gunneridae</taxon>
        <taxon>Pentapetalae</taxon>
        <taxon>rosids</taxon>
        <taxon>Vitales</taxon>
        <taxon>Vitaceae</taxon>
        <taxon>Viteae</taxon>
        <taxon>Vitis</taxon>
    </lineage>
</organism>
<evidence type="ECO:0000313" key="2">
    <source>
        <dbReference type="Proteomes" id="UP000288805"/>
    </source>
</evidence>
<reference evidence="1 2" key="1">
    <citation type="journal article" date="2018" name="PLoS Genet.">
        <title>Population sequencing reveals clonal diversity and ancestral inbreeding in the grapevine cultivar Chardonnay.</title>
        <authorList>
            <person name="Roach M.J."/>
            <person name="Johnson D.L."/>
            <person name="Bohlmann J."/>
            <person name="van Vuuren H.J."/>
            <person name="Jones S.J."/>
            <person name="Pretorius I.S."/>
            <person name="Schmidt S.A."/>
            <person name="Borneman A.R."/>
        </authorList>
    </citation>
    <scope>NUCLEOTIDE SEQUENCE [LARGE SCALE GENOMIC DNA]</scope>
    <source>
        <strain evidence="2">cv. Chardonnay</strain>
        <tissue evidence="1">Leaf</tissue>
    </source>
</reference>
<keyword evidence="1" id="KW-0675">Receptor</keyword>
<gene>
    <name evidence="1" type="primary">ETR2_2</name>
    <name evidence="1" type="ORF">CK203_075057</name>
</gene>
<dbReference type="Proteomes" id="UP000288805">
    <property type="component" value="Unassembled WGS sequence"/>
</dbReference>
<dbReference type="PANTHER" id="PTHR24423">
    <property type="entry name" value="TWO-COMPONENT SENSOR HISTIDINE KINASE"/>
    <property type="match status" value="1"/>
</dbReference>
<accession>A0A438F9J7</accession>
<comment type="caution">
    <text evidence="1">The sequence shown here is derived from an EMBL/GenBank/DDBJ whole genome shotgun (WGS) entry which is preliminary data.</text>
</comment>
<dbReference type="GO" id="GO:0046872">
    <property type="term" value="F:metal ion binding"/>
    <property type="evidence" value="ECO:0007669"/>
    <property type="project" value="UniProtKB-KW"/>
</dbReference>
<dbReference type="GO" id="GO:0016301">
    <property type="term" value="F:kinase activity"/>
    <property type="evidence" value="ECO:0007669"/>
    <property type="project" value="UniProtKB-KW"/>
</dbReference>
<sequence length="280" mass="31329">MLRVSDFGAAKACHAILVWFFQKMSQDLEPEELELVEVVAEQVAVALSHAGIVEDSVMMIEKLMEHNIVLHKAIEMALMANESMCSAQKVMNLEMVKQSRSIAAILSILQIEKMGSEKQSRIVPPFNVERHQEHIQALVCFPGIEFLRWRCREVARSCNWRPNEDSSGCSVHAGKCLVLGDGGSFVLCFCRTNSKEYDPISSEENREKHNSETANPGIFSFNTCERMAKLMHGTLSIGPSSLGSGRSMNLTIRLPIHPSKDVLLNQGAWIPRLRDAFSKE</sequence>
<dbReference type="EMBL" id="QGNW01001073">
    <property type="protein sequence ID" value="RVW56633.1"/>
    <property type="molecule type" value="Genomic_DNA"/>
</dbReference>